<gene>
    <name evidence="4" type="primary">vacJ</name>
    <name evidence="4" type="ORF">GPUN_1394</name>
</gene>
<dbReference type="eggNOG" id="COG2853">
    <property type="taxonomic scope" value="Bacteria"/>
</dbReference>
<dbReference type="PANTHER" id="PTHR30035:SF3">
    <property type="entry name" value="INTERMEMBRANE PHOSPHOLIPID TRANSPORT SYSTEM LIPOPROTEIN MLAA"/>
    <property type="match status" value="1"/>
</dbReference>
<dbReference type="GO" id="GO:0120010">
    <property type="term" value="P:intermembrane phospholipid transfer"/>
    <property type="evidence" value="ECO:0007669"/>
    <property type="project" value="TreeGrafter"/>
</dbReference>
<comment type="caution">
    <text evidence="4">The sequence shown here is derived from an EMBL/GenBank/DDBJ whole genome shotgun (WGS) entry which is preliminary data.</text>
</comment>
<feature type="region of interest" description="Disordered" evidence="3">
    <location>
        <begin position="79"/>
        <end position="100"/>
    </location>
</feature>
<dbReference type="Pfam" id="PF04333">
    <property type="entry name" value="MlaA"/>
    <property type="match status" value="1"/>
</dbReference>
<dbReference type="InterPro" id="IPR007428">
    <property type="entry name" value="MlaA"/>
</dbReference>
<keyword evidence="5" id="KW-1185">Reference proteome</keyword>
<dbReference type="GO" id="GO:0016020">
    <property type="term" value="C:membrane"/>
    <property type="evidence" value="ECO:0007669"/>
    <property type="project" value="InterPro"/>
</dbReference>
<dbReference type="Proteomes" id="UP000053586">
    <property type="component" value="Unassembled WGS sequence"/>
</dbReference>
<proteinExistence type="inferred from homology"/>
<evidence type="ECO:0000256" key="3">
    <source>
        <dbReference type="SAM" id="MobiDB-lite"/>
    </source>
</evidence>
<dbReference type="RefSeq" id="WP_006004685.1">
    <property type="nucleotide sequence ID" value="NZ_BAET01000013.1"/>
</dbReference>
<feature type="compositionally biased region" description="Acidic residues" evidence="3">
    <location>
        <begin position="308"/>
        <end position="327"/>
    </location>
</feature>
<evidence type="ECO:0000313" key="5">
    <source>
        <dbReference type="Proteomes" id="UP000053586"/>
    </source>
</evidence>
<dbReference type="EMBL" id="BAET01000013">
    <property type="protein sequence ID" value="GAB55518.1"/>
    <property type="molecule type" value="Genomic_DNA"/>
</dbReference>
<sequence>MSLSISTHRDLSGLHQKAVLTLAMLAVFVITGCASNKNIEVAAAFNDPADAKLSNSAPAASGQADTAIANDASDISYESTRDSAINDTSQTASTGSTAPTNKIWDPLEPINRVVWDFNYEILDRFLVKPLTKTYVAITPQPIRNGLLNASDNIEEPVNFINNLLQGKAQDSASSAARFAINSTVGILGIFDVASFMGIERKEEDFGEVLGVWGAGTGPYLMLPALGPSDIRSFTGRVVDGYIWPNTVLADPYLIAALAVSVIETRASLLEQEEILERSLDQYLFVRDAYFQRLAFKVSDGAIKQKTEEEIEKEQDDFSDFEDLLNGS</sequence>
<evidence type="ECO:0000256" key="2">
    <source>
        <dbReference type="ARBA" id="ARBA00022729"/>
    </source>
</evidence>
<comment type="similarity">
    <text evidence="1">Belongs to the MlaA family.</text>
</comment>
<organism evidence="4 5">
    <name type="scientific">Glaciecola punicea ACAM 611</name>
    <dbReference type="NCBI Taxonomy" id="1121923"/>
    <lineage>
        <taxon>Bacteria</taxon>
        <taxon>Pseudomonadati</taxon>
        <taxon>Pseudomonadota</taxon>
        <taxon>Gammaproteobacteria</taxon>
        <taxon>Alteromonadales</taxon>
        <taxon>Alteromonadaceae</taxon>
        <taxon>Glaciecola</taxon>
    </lineage>
</organism>
<feature type="region of interest" description="Disordered" evidence="3">
    <location>
        <begin position="307"/>
        <end position="327"/>
    </location>
</feature>
<protein>
    <submittedName>
        <fullName evidence="4">Lipoprotein</fullName>
    </submittedName>
</protein>
<reference evidence="4 5" key="2">
    <citation type="journal article" date="2017" name="Antonie Van Leeuwenhoek">
        <title>Rhizobium rhizosphaerae sp. nov., a novel species isolated from rice rhizosphere.</title>
        <authorList>
            <person name="Zhao J.J."/>
            <person name="Zhang J."/>
            <person name="Zhang R.J."/>
            <person name="Zhang C.W."/>
            <person name="Yin H.Q."/>
            <person name="Zhang X.X."/>
        </authorList>
    </citation>
    <scope>NUCLEOTIDE SEQUENCE [LARGE SCALE GENOMIC DNA]</scope>
    <source>
        <strain evidence="4 5">ACAM 611</strain>
    </source>
</reference>
<evidence type="ECO:0000256" key="1">
    <source>
        <dbReference type="ARBA" id="ARBA00010634"/>
    </source>
</evidence>
<evidence type="ECO:0000313" key="4">
    <source>
        <dbReference type="EMBL" id="GAB55518.1"/>
    </source>
</evidence>
<dbReference type="PANTHER" id="PTHR30035">
    <property type="entry name" value="LIPOPROTEIN VACJ-RELATED"/>
    <property type="match status" value="1"/>
</dbReference>
<reference evidence="4 5" key="1">
    <citation type="journal article" date="2012" name="J. Bacteriol.">
        <title>Genome sequence of proteorhodopsin-containing sea ice bacterium Glaciecola punicea ACAM 611T.</title>
        <authorList>
            <person name="Qin Q.-L."/>
            <person name="Xie B.-B."/>
            <person name="Shu Y.-L."/>
            <person name="Rong J.-C."/>
            <person name="Zhao D.-L."/>
            <person name="Zhang X.-Y."/>
            <person name="Chen X.-L."/>
            <person name="Zhou B.-C."/>
            <person name="Zhanga Y.-Z."/>
        </authorList>
    </citation>
    <scope>NUCLEOTIDE SEQUENCE [LARGE SCALE GENOMIC DNA]</scope>
    <source>
        <strain evidence="4 5">ACAM 611</strain>
    </source>
</reference>
<dbReference type="PRINTS" id="PR01805">
    <property type="entry name" value="VACJLIPOPROT"/>
</dbReference>
<dbReference type="AlphaFoldDB" id="H5TB41"/>
<keyword evidence="4" id="KW-0449">Lipoprotein</keyword>
<name>H5TB41_9ALTE</name>
<keyword evidence="2" id="KW-0732">Signal</keyword>
<accession>H5TB41</accession>